<keyword evidence="2" id="KW-0732">Signal</keyword>
<name>A0A7I9VDM1_9ACTN</name>
<comment type="caution">
    <text evidence="3">The sequence shown here is derived from an EMBL/GenBank/DDBJ whole genome shotgun (WGS) entry which is preliminary data.</text>
</comment>
<feature type="signal peptide" evidence="2">
    <location>
        <begin position="1"/>
        <end position="23"/>
    </location>
</feature>
<organism evidence="3 4">
    <name type="scientific">Gordonia spumicola</name>
    <dbReference type="NCBI Taxonomy" id="589161"/>
    <lineage>
        <taxon>Bacteria</taxon>
        <taxon>Bacillati</taxon>
        <taxon>Actinomycetota</taxon>
        <taxon>Actinomycetes</taxon>
        <taxon>Mycobacteriales</taxon>
        <taxon>Gordoniaceae</taxon>
        <taxon>Gordonia</taxon>
    </lineage>
</organism>
<gene>
    <name evidence="3" type="ORF">nbrc107696_37580</name>
</gene>
<feature type="region of interest" description="Disordered" evidence="1">
    <location>
        <begin position="28"/>
        <end position="51"/>
    </location>
</feature>
<dbReference type="Proteomes" id="UP000444960">
    <property type="component" value="Unassembled WGS sequence"/>
</dbReference>
<evidence type="ECO:0000256" key="1">
    <source>
        <dbReference type="SAM" id="MobiDB-lite"/>
    </source>
</evidence>
<reference evidence="4" key="1">
    <citation type="submission" date="2019-06" db="EMBL/GenBank/DDBJ databases">
        <title>Gordonia isolated from sludge of a wastewater treatment plant.</title>
        <authorList>
            <person name="Tamura T."/>
            <person name="Aoyama K."/>
            <person name="Kang Y."/>
            <person name="Saito S."/>
            <person name="Akiyama N."/>
            <person name="Yazawa K."/>
            <person name="Gonoi T."/>
            <person name="Mikami Y."/>
        </authorList>
    </citation>
    <scope>NUCLEOTIDE SEQUENCE [LARGE SCALE GENOMIC DNA]</scope>
    <source>
        <strain evidence="4">NBRC 107696</strain>
    </source>
</reference>
<sequence length="186" mass="20172">MSTVRTVVTSALALTIACLTAVAAPGVAHAGPPGPRSPDFGSSSLPAPGREPRQQFKVHFNFFVDRTEENYGVTIKTAYSNCVEEAAPANLSFTVPMKPRDFDVERTETFTMQPEDRLSGAGFPTLCMFQTTYQVWAVHVTTSTGTQDWQVELQNGDVVWGKAGKRIIVDRVADGVEVYILGSDLG</sequence>
<proteinExistence type="predicted"/>
<protein>
    <submittedName>
        <fullName evidence="3">Uncharacterized protein</fullName>
    </submittedName>
</protein>
<dbReference type="RefSeq" id="WP_161896843.1">
    <property type="nucleotide sequence ID" value="NZ_BJOV01000005.1"/>
</dbReference>
<dbReference type="AlphaFoldDB" id="A0A7I9VDM1"/>
<feature type="chain" id="PRO_5038755838" evidence="2">
    <location>
        <begin position="24"/>
        <end position="186"/>
    </location>
</feature>
<evidence type="ECO:0000256" key="2">
    <source>
        <dbReference type="SAM" id="SignalP"/>
    </source>
</evidence>
<evidence type="ECO:0000313" key="3">
    <source>
        <dbReference type="EMBL" id="GEE03312.1"/>
    </source>
</evidence>
<accession>A0A7I9VDM1</accession>
<dbReference type="EMBL" id="BJOV01000005">
    <property type="protein sequence ID" value="GEE03312.1"/>
    <property type="molecule type" value="Genomic_DNA"/>
</dbReference>
<dbReference type="PROSITE" id="PS51257">
    <property type="entry name" value="PROKAR_LIPOPROTEIN"/>
    <property type="match status" value="1"/>
</dbReference>
<evidence type="ECO:0000313" key="4">
    <source>
        <dbReference type="Proteomes" id="UP000444960"/>
    </source>
</evidence>
<keyword evidence="4" id="KW-1185">Reference proteome</keyword>